<proteinExistence type="predicted"/>
<accession>A0AAV5U348</accession>
<reference evidence="2" key="1">
    <citation type="submission" date="2023-10" db="EMBL/GenBank/DDBJ databases">
        <title>Genome assembly of Pristionchus species.</title>
        <authorList>
            <person name="Yoshida K."/>
            <person name="Sommer R.J."/>
        </authorList>
    </citation>
    <scope>NUCLEOTIDE SEQUENCE</scope>
    <source>
        <strain evidence="2">RS0144</strain>
    </source>
</reference>
<feature type="compositionally biased region" description="Low complexity" evidence="1">
    <location>
        <begin position="113"/>
        <end position="127"/>
    </location>
</feature>
<sequence length="281" mass="32414">DDTLRKFPVNSRAHVQRQWMERLGLSEAETQEKLNHYRQRNEQGGDIRWCSIHFNSPIGLPIDLRQNPAAALQSRELRLDLQMDRLNDRYRNPTVASTPDVSDNDMDEAGLETPPRLSPSRPSTSRPIGADLEYHDDELYTGMAKRFKTMSSIRTNTTIDKGSEYVPSEESGGDTEESDSEETSENGKRERKYRIVGNEQLLELFRKCISVKTKREPGVHPWRAEILSECERVREDIEETRLMARIGMPSDLVFDELVTWEANRDGGMGEYEENDEEEGEY</sequence>
<feature type="non-terminal residue" evidence="2">
    <location>
        <position position="281"/>
    </location>
</feature>
<feature type="compositionally biased region" description="Acidic residues" evidence="1">
    <location>
        <begin position="171"/>
        <end position="184"/>
    </location>
</feature>
<dbReference type="PANTHER" id="PTHR31751:SF42">
    <property type="entry name" value="PROTEIN CBG10204"/>
    <property type="match status" value="1"/>
</dbReference>
<dbReference type="AlphaFoldDB" id="A0AAV5U348"/>
<dbReference type="PANTHER" id="PTHR31751">
    <property type="entry name" value="SI:CH211-108C17.2-RELATED-RELATED"/>
    <property type="match status" value="1"/>
</dbReference>
<feature type="non-terminal residue" evidence="2">
    <location>
        <position position="1"/>
    </location>
</feature>
<keyword evidence="3" id="KW-1185">Reference proteome</keyword>
<dbReference type="EMBL" id="BTSX01000005">
    <property type="protein sequence ID" value="GMT00854.1"/>
    <property type="molecule type" value="Genomic_DNA"/>
</dbReference>
<feature type="region of interest" description="Disordered" evidence="1">
    <location>
        <begin position="90"/>
        <end position="132"/>
    </location>
</feature>
<dbReference type="Proteomes" id="UP001432027">
    <property type="component" value="Unassembled WGS sequence"/>
</dbReference>
<evidence type="ECO:0000256" key="1">
    <source>
        <dbReference type="SAM" id="MobiDB-lite"/>
    </source>
</evidence>
<protein>
    <submittedName>
        <fullName evidence="2">Uncharacterized protein</fullName>
    </submittedName>
</protein>
<evidence type="ECO:0000313" key="3">
    <source>
        <dbReference type="Proteomes" id="UP001432027"/>
    </source>
</evidence>
<gene>
    <name evidence="2" type="ORF">PENTCL1PPCAC_23028</name>
</gene>
<evidence type="ECO:0000313" key="2">
    <source>
        <dbReference type="EMBL" id="GMT00854.1"/>
    </source>
</evidence>
<organism evidence="2 3">
    <name type="scientific">Pristionchus entomophagus</name>
    <dbReference type="NCBI Taxonomy" id="358040"/>
    <lineage>
        <taxon>Eukaryota</taxon>
        <taxon>Metazoa</taxon>
        <taxon>Ecdysozoa</taxon>
        <taxon>Nematoda</taxon>
        <taxon>Chromadorea</taxon>
        <taxon>Rhabditida</taxon>
        <taxon>Rhabditina</taxon>
        <taxon>Diplogasteromorpha</taxon>
        <taxon>Diplogasteroidea</taxon>
        <taxon>Neodiplogasteridae</taxon>
        <taxon>Pristionchus</taxon>
    </lineage>
</organism>
<feature type="region of interest" description="Disordered" evidence="1">
    <location>
        <begin position="158"/>
        <end position="192"/>
    </location>
</feature>
<name>A0AAV5U348_9BILA</name>
<comment type="caution">
    <text evidence="2">The sequence shown here is derived from an EMBL/GenBank/DDBJ whole genome shotgun (WGS) entry which is preliminary data.</text>
</comment>